<keyword evidence="5" id="KW-0460">Magnesium</keyword>
<dbReference type="PANTHER" id="PTHR34047">
    <property type="entry name" value="NUCLEAR INTRON MATURASE 1, MITOCHONDRIAL-RELATED"/>
    <property type="match status" value="1"/>
</dbReference>
<dbReference type="NCBIfam" id="NF038233">
    <property type="entry name" value="retron_St85_RT"/>
    <property type="match status" value="1"/>
</dbReference>
<evidence type="ECO:0000256" key="6">
    <source>
        <dbReference type="ARBA" id="ARBA00022918"/>
    </source>
</evidence>
<keyword evidence="4" id="KW-0479">Metal-binding</keyword>
<dbReference type="GO" id="GO:0046872">
    <property type="term" value="F:metal ion binding"/>
    <property type="evidence" value="ECO:0007669"/>
    <property type="project" value="UniProtKB-KW"/>
</dbReference>
<evidence type="ECO:0000256" key="4">
    <source>
        <dbReference type="ARBA" id="ARBA00022723"/>
    </source>
</evidence>
<dbReference type="InterPro" id="IPR043502">
    <property type="entry name" value="DNA/RNA_pol_sf"/>
</dbReference>
<keyword evidence="2" id="KW-0808">Transferase</keyword>
<evidence type="ECO:0000256" key="3">
    <source>
        <dbReference type="ARBA" id="ARBA00022695"/>
    </source>
</evidence>
<evidence type="ECO:0000313" key="11">
    <source>
        <dbReference type="EMBL" id="SEQ27958.1"/>
    </source>
</evidence>
<evidence type="ECO:0000256" key="5">
    <source>
        <dbReference type="ARBA" id="ARBA00022842"/>
    </source>
</evidence>
<comment type="catalytic activity">
    <reaction evidence="9">
        <text>DNA(n) + a 2'-deoxyribonucleoside 5'-triphosphate = DNA(n+1) + diphosphate</text>
        <dbReference type="Rhea" id="RHEA:22508"/>
        <dbReference type="Rhea" id="RHEA-COMP:17339"/>
        <dbReference type="Rhea" id="RHEA-COMP:17340"/>
        <dbReference type="ChEBI" id="CHEBI:33019"/>
        <dbReference type="ChEBI" id="CHEBI:61560"/>
        <dbReference type="ChEBI" id="CHEBI:173112"/>
        <dbReference type="EC" id="2.7.7.49"/>
    </reaction>
</comment>
<evidence type="ECO:0000256" key="1">
    <source>
        <dbReference type="ARBA" id="ARBA00012493"/>
    </source>
</evidence>
<feature type="domain" description="Reverse transcriptase" evidence="10">
    <location>
        <begin position="32"/>
        <end position="244"/>
    </location>
</feature>
<protein>
    <recommendedName>
        <fullName evidence="1">RNA-directed DNA polymerase</fullName>
        <ecNumber evidence="1">2.7.7.49</ecNumber>
    </recommendedName>
</protein>
<evidence type="ECO:0000256" key="2">
    <source>
        <dbReference type="ARBA" id="ARBA00022679"/>
    </source>
</evidence>
<dbReference type="GO" id="GO:0003723">
    <property type="term" value="F:RNA binding"/>
    <property type="evidence" value="ECO:0007669"/>
    <property type="project" value="InterPro"/>
</dbReference>
<dbReference type="SUPFAM" id="SSF56672">
    <property type="entry name" value="DNA/RNA polymerases"/>
    <property type="match status" value="1"/>
</dbReference>
<evidence type="ECO:0000259" key="10">
    <source>
        <dbReference type="PROSITE" id="PS50878"/>
    </source>
</evidence>
<comment type="similarity">
    <text evidence="8">Belongs to the bacterial reverse transcriptase family.</text>
</comment>
<keyword evidence="3" id="KW-0548">Nucleotidyltransferase</keyword>
<gene>
    <name evidence="11" type="ORF">SAMN05421510_103337</name>
</gene>
<dbReference type="GO" id="GO:0003964">
    <property type="term" value="F:RNA-directed DNA polymerase activity"/>
    <property type="evidence" value="ECO:0007669"/>
    <property type="project" value="UniProtKB-KW"/>
</dbReference>
<proteinExistence type="inferred from homology"/>
<dbReference type="EMBL" id="FOFX01000033">
    <property type="protein sequence ID" value="SEQ27958.1"/>
    <property type="molecule type" value="Genomic_DNA"/>
</dbReference>
<dbReference type="Proteomes" id="UP000181998">
    <property type="component" value="Unassembled WGS sequence"/>
</dbReference>
<evidence type="ECO:0000256" key="8">
    <source>
        <dbReference type="ARBA" id="ARBA00034120"/>
    </source>
</evidence>
<dbReference type="RefSeq" id="WP_074721549.1">
    <property type="nucleotide sequence ID" value="NZ_FOFX01000033.1"/>
</dbReference>
<dbReference type="InterPro" id="IPR051083">
    <property type="entry name" value="GrpII_Intron_Splice-Mob/Def"/>
</dbReference>
<dbReference type="OrthoDB" id="7055795at2"/>
<keyword evidence="7" id="KW-0051">Antiviral defense</keyword>
<dbReference type="PANTHER" id="PTHR34047:SF7">
    <property type="entry name" value="RNA-DIRECTED DNA POLYMERASE"/>
    <property type="match status" value="1"/>
</dbReference>
<dbReference type="AlphaFoldDB" id="A0A1H9ESH6"/>
<keyword evidence="6 11" id="KW-0695">RNA-directed DNA polymerase</keyword>
<evidence type="ECO:0000256" key="7">
    <source>
        <dbReference type="ARBA" id="ARBA00023118"/>
    </source>
</evidence>
<dbReference type="PROSITE" id="PS50878">
    <property type="entry name" value="RT_POL"/>
    <property type="match status" value="1"/>
</dbReference>
<reference evidence="11 12" key="1">
    <citation type="submission" date="2016-10" db="EMBL/GenBank/DDBJ databases">
        <authorList>
            <person name="de Groot N.N."/>
        </authorList>
    </citation>
    <scope>NUCLEOTIDE SEQUENCE [LARGE SCALE GENOMIC DNA]</scope>
    <source>
        <strain evidence="11 12">Nm9</strain>
    </source>
</reference>
<dbReference type="CDD" id="cd03487">
    <property type="entry name" value="RT_Bac_retron_II"/>
    <property type="match status" value="1"/>
</dbReference>
<evidence type="ECO:0000256" key="9">
    <source>
        <dbReference type="ARBA" id="ARBA00048173"/>
    </source>
</evidence>
<evidence type="ECO:0000313" key="12">
    <source>
        <dbReference type="Proteomes" id="UP000181998"/>
    </source>
</evidence>
<organism evidence="11 12">
    <name type="scientific">Nitrosomonas ureae</name>
    <dbReference type="NCBI Taxonomy" id="44577"/>
    <lineage>
        <taxon>Bacteria</taxon>
        <taxon>Pseudomonadati</taxon>
        <taxon>Pseudomonadota</taxon>
        <taxon>Betaproteobacteria</taxon>
        <taxon>Nitrosomonadales</taxon>
        <taxon>Nitrosomonadaceae</taxon>
        <taxon>Nitrosomonas</taxon>
    </lineage>
</organism>
<dbReference type="EC" id="2.7.7.49" evidence="1"/>
<dbReference type="GO" id="GO:0051607">
    <property type="term" value="P:defense response to virus"/>
    <property type="evidence" value="ECO:0007669"/>
    <property type="project" value="UniProtKB-KW"/>
</dbReference>
<dbReference type="InterPro" id="IPR000477">
    <property type="entry name" value="RT_dom"/>
</dbReference>
<accession>A0A1H9ESH6</accession>
<dbReference type="PRINTS" id="PR00866">
    <property type="entry name" value="RNADNAPOLMS"/>
</dbReference>
<name>A0A1H9ESH6_9PROT</name>
<dbReference type="Pfam" id="PF00078">
    <property type="entry name" value="RVT_1"/>
    <property type="match status" value="1"/>
</dbReference>
<dbReference type="InterPro" id="IPR000123">
    <property type="entry name" value="Reverse_transcriptase_msDNA"/>
</dbReference>
<sequence length="324" mass="36322">MPNKAHLYRLKNLGLPAIESIEGFADKTRISLEKIKYISYRSGHLYKVYEIPKINGKKRRIAQPNRELKAVQSWILRNILDKLSTSEHCKGFETGTSILDNAVPHVDSNYVLTVDLEDFFQSVKASSVYRIFNSIGYNKQVSSILTNICTSDGGLPQGAPTSPKLANLACAKLDSRVHGYAGQKGIVYTRYADDITLSAQTPKKIYNAKQFIGTIISDEGFAINKAKTRISGTRSQKKITGLILSENRAGIGRNKYREIRCKIHYLFVGKNKDYSHVNGLLSFTYSVDKKAYKKLYSYIKMLKNTYSDSKAGDLLVAEITKIPA</sequence>